<dbReference type="InterPro" id="IPR045728">
    <property type="entry name" value="DUF6082"/>
</dbReference>
<dbReference type="Pfam" id="PF19560">
    <property type="entry name" value="DUF6082"/>
    <property type="match status" value="1"/>
</dbReference>
<proteinExistence type="predicted"/>
<name>A0ABP7VGP1_9ACTN</name>
<evidence type="ECO:0008006" key="4">
    <source>
        <dbReference type="Google" id="ProtNLM"/>
    </source>
</evidence>
<reference evidence="3" key="1">
    <citation type="journal article" date="2019" name="Int. J. Syst. Evol. Microbiol.">
        <title>The Global Catalogue of Microorganisms (GCM) 10K type strain sequencing project: providing services to taxonomists for standard genome sequencing and annotation.</title>
        <authorList>
            <consortium name="The Broad Institute Genomics Platform"/>
            <consortium name="The Broad Institute Genome Sequencing Center for Infectious Disease"/>
            <person name="Wu L."/>
            <person name="Ma J."/>
        </authorList>
    </citation>
    <scope>NUCLEOTIDE SEQUENCE [LARGE SCALE GENOMIC DNA]</scope>
    <source>
        <strain evidence="3">JCM 16925</strain>
    </source>
</reference>
<sequence>MRDTSFHAPPLRLPRRHEPPGTLGAECNAHRAPAHDPPFGARPPDPGGLLDMATQIPAARASRIGSAIAAGFGLMRAFFARGTRRRRQEEILLDLLRQLTLMTEEIHRANLIQQYRITVDQMDRTIDDPSLADASSTLTGLSEVKRRQLLFANREYGSLLLAHRVGGLDWDELIGHLRILCRNAIFAEYWDRTAEHRRSIPDASVEARVGAAVDVMMEELADDPDEWWIVGPPTAG</sequence>
<feature type="region of interest" description="Disordered" evidence="1">
    <location>
        <begin position="1"/>
        <end position="45"/>
    </location>
</feature>
<evidence type="ECO:0000256" key="1">
    <source>
        <dbReference type="SAM" id="MobiDB-lite"/>
    </source>
</evidence>
<evidence type="ECO:0000313" key="3">
    <source>
        <dbReference type="Proteomes" id="UP001499984"/>
    </source>
</evidence>
<evidence type="ECO:0000313" key="2">
    <source>
        <dbReference type="EMBL" id="GAA4067000.1"/>
    </source>
</evidence>
<keyword evidence="3" id="KW-1185">Reference proteome</keyword>
<protein>
    <recommendedName>
        <fullName evidence="4">Secreted protein</fullName>
    </recommendedName>
</protein>
<accession>A0ABP7VGP1</accession>
<dbReference type="Proteomes" id="UP001499984">
    <property type="component" value="Unassembled WGS sequence"/>
</dbReference>
<dbReference type="EMBL" id="BAAAZY010000012">
    <property type="protein sequence ID" value="GAA4067000.1"/>
    <property type="molecule type" value="Genomic_DNA"/>
</dbReference>
<organism evidence="2 3">
    <name type="scientific">Streptomyces shaanxiensis</name>
    <dbReference type="NCBI Taxonomy" id="653357"/>
    <lineage>
        <taxon>Bacteria</taxon>
        <taxon>Bacillati</taxon>
        <taxon>Actinomycetota</taxon>
        <taxon>Actinomycetes</taxon>
        <taxon>Kitasatosporales</taxon>
        <taxon>Streptomycetaceae</taxon>
        <taxon>Streptomyces</taxon>
    </lineage>
</organism>
<comment type="caution">
    <text evidence="2">The sequence shown here is derived from an EMBL/GenBank/DDBJ whole genome shotgun (WGS) entry which is preliminary data.</text>
</comment>
<gene>
    <name evidence="2" type="ORF">GCM10022233_47720</name>
</gene>